<feature type="domain" description="Tripartite ATP-independent periplasmic transporters DctQ component" evidence="10">
    <location>
        <begin position="29"/>
        <end position="159"/>
    </location>
</feature>
<dbReference type="InterPro" id="IPR007387">
    <property type="entry name" value="TRAP_DctQ"/>
</dbReference>
<evidence type="ECO:0000313" key="12">
    <source>
        <dbReference type="Proteomes" id="UP000051213"/>
    </source>
</evidence>
<keyword evidence="2 9" id="KW-0813">Transport</keyword>
<comment type="subunit">
    <text evidence="9">The complex comprises the extracytoplasmic solute receptor protein and the two transmembrane proteins.</text>
</comment>
<dbReference type="AlphaFoldDB" id="A0A0R2U0D8"/>
<dbReference type="PANTHER" id="PTHR35011:SF4">
    <property type="entry name" value="SLL1102 PROTEIN"/>
    <property type="match status" value="1"/>
</dbReference>
<comment type="caution">
    <text evidence="11">The sequence shown here is derived from an EMBL/GenBank/DDBJ whole genome shotgun (WGS) entry which is preliminary data.</text>
</comment>
<dbReference type="Pfam" id="PF04290">
    <property type="entry name" value="DctQ"/>
    <property type="match status" value="1"/>
</dbReference>
<dbReference type="InterPro" id="IPR055348">
    <property type="entry name" value="DctQ"/>
</dbReference>
<feature type="transmembrane region" description="Helical" evidence="9">
    <location>
        <begin position="93"/>
        <end position="114"/>
    </location>
</feature>
<comment type="function">
    <text evidence="9">Part of the tripartite ATP-independent periplasmic (TRAP) transport system.</text>
</comment>
<comment type="similarity">
    <text evidence="8 9">Belongs to the TRAP transporter small permease family.</text>
</comment>
<evidence type="ECO:0000256" key="5">
    <source>
        <dbReference type="ARBA" id="ARBA00022692"/>
    </source>
</evidence>
<comment type="subcellular location">
    <subcellularLocation>
        <location evidence="1 9">Cell inner membrane</location>
        <topology evidence="1 9">Multi-pass membrane protein</topology>
    </subcellularLocation>
</comment>
<keyword evidence="6 9" id="KW-1133">Transmembrane helix</keyword>
<evidence type="ECO:0000256" key="7">
    <source>
        <dbReference type="ARBA" id="ARBA00023136"/>
    </source>
</evidence>
<protein>
    <recommendedName>
        <fullName evidence="9">TRAP transporter small permease protein</fullName>
    </recommendedName>
</protein>
<feature type="transmembrane region" description="Helical" evidence="9">
    <location>
        <begin position="134"/>
        <end position="152"/>
    </location>
</feature>
<evidence type="ECO:0000259" key="10">
    <source>
        <dbReference type="Pfam" id="PF04290"/>
    </source>
</evidence>
<dbReference type="PANTHER" id="PTHR35011">
    <property type="entry name" value="2,3-DIKETO-L-GULONATE TRAP TRANSPORTER SMALL PERMEASE PROTEIN YIAM"/>
    <property type="match status" value="1"/>
</dbReference>
<evidence type="ECO:0000256" key="4">
    <source>
        <dbReference type="ARBA" id="ARBA00022519"/>
    </source>
</evidence>
<dbReference type="GO" id="GO:0005886">
    <property type="term" value="C:plasma membrane"/>
    <property type="evidence" value="ECO:0007669"/>
    <property type="project" value="UniProtKB-SubCell"/>
</dbReference>
<reference evidence="11 12" key="1">
    <citation type="submission" date="2015-10" db="EMBL/GenBank/DDBJ databases">
        <title>Metagenome-Assembled Genomes uncover a global brackish microbiome.</title>
        <authorList>
            <person name="Hugerth L.W."/>
            <person name="Larsson J."/>
            <person name="Alneberg J."/>
            <person name="Lindh M.V."/>
            <person name="Legrand C."/>
            <person name="Pinhassi J."/>
            <person name="Andersson A.F."/>
        </authorList>
    </citation>
    <scope>NUCLEOTIDE SEQUENCE [LARGE SCALE GENOMIC DNA]</scope>
    <source>
        <strain evidence="11">BACL26 MAG-121220-bin70</strain>
    </source>
</reference>
<name>A0A0R2U0D8_9GAMM</name>
<keyword evidence="4 9" id="KW-0997">Cell inner membrane</keyword>
<keyword evidence="5 9" id="KW-0812">Transmembrane</keyword>
<keyword evidence="7 9" id="KW-0472">Membrane</keyword>
<dbReference type="GO" id="GO:0022857">
    <property type="term" value="F:transmembrane transporter activity"/>
    <property type="evidence" value="ECO:0007669"/>
    <property type="project" value="UniProtKB-UniRule"/>
</dbReference>
<evidence type="ECO:0000313" key="11">
    <source>
        <dbReference type="EMBL" id="KRO92785.1"/>
    </source>
</evidence>
<evidence type="ECO:0000256" key="9">
    <source>
        <dbReference type="RuleBase" id="RU369079"/>
    </source>
</evidence>
<evidence type="ECO:0000256" key="1">
    <source>
        <dbReference type="ARBA" id="ARBA00004429"/>
    </source>
</evidence>
<gene>
    <name evidence="11" type="ORF">ABS24_04275</name>
</gene>
<keyword evidence="3" id="KW-1003">Cell membrane</keyword>
<dbReference type="EMBL" id="LICA01000303">
    <property type="protein sequence ID" value="KRO92785.1"/>
    <property type="molecule type" value="Genomic_DNA"/>
</dbReference>
<evidence type="ECO:0000256" key="3">
    <source>
        <dbReference type="ARBA" id="ARBA00022475"/>
    </source>
</evidence>
<feature type="transmembrane region" description="Helical" evidence="9">
    <location>
        <begin position="21"/>
        <end position="43"/>
    </location>
</feature>
<proteinExistence type="inferred from homology"/>
<evidence type="ECO:0000256" key="8">
    <source>
        <dbReference type="ARBA" id="ARBA00038436"/>
    </source>
</evidence>
<dbReference type="Proteomes" id="UP000051213">
    <property type="component" value="Unassembled WGS sequence"/>
</dbReference>
<sequence length="183" mass="20408">MKSLVIVVNAVESFTEITGRLIAWLTIVMVTLVVLVVVTRYFLEIGSIALQESVTYLHCLVFLMGLAFTLKHDGHVRVDIFYRGFSRKSKARINLIGGILFLVPVCFLVLVTSWDYVLASWKIRETSVENNGLPFVYLLKTLMLLMPVSLLLQGIAEIIKNGLVVIGRDISGTQIVGNNEPLI</sequence>
<evidence type="ECO:0000256" key="2">
    <source>
        <dbReference type="ARBA" id="ARBA00022448"/>
    </source>
</evidence>
<organism evidence="11 12">
    <name type="scientific">SAR92 bacterium BACL26 MAG-121220-bin70</name>
    <dbReference type="NCBI Taxonomy" id="1655626"/>
    <lineage>
        <taxon>Bacteria</taxon>
        <taxon>Pseudomonadati</taxon>
        <taxon>Pseudomonadota</taxon>
        <taxon>Gammaproteobacteria</taxon>
        <taxon>Cellvibrionales</taxon>
        <taxon>Porticoccaceae</taxon>
        <taxon>SAR92 clade</taxon>
    </lineage>
</organism>
<accession>A0A0R2U0D8</accession>
<feature type="transmembrane region" description="Helical" evidence="9">
    <location>
        <begin position="55"/>
        <end position="72"/>
    </location>
</feature>
<evidence type="ECO:0000256" key="6">
    <source>
        <dbReference type="ARBA" id="ARBA00022989"/>
    </source>
</evidence>